<evidence type="ECO:0000256" key="2">
    <source>
        <dbReference type="ARBA" id="ARBA00004906"/>
    </source>
</evidence>
<comment type="catalytic activity">
    <reaction evidence="1">
        <text>S-ubiquitinyl-[E2 ubiquitin-conjugating enzyme]-L-cysteine + [acceptor protein]-L-lysine = [E2 ubiquitin-conjugating enzyme]-L-cysteine + N(6)-ubiquitinyl-[acceptor protein]-L-lysine.</text>
        <dbReference type="EC" id="2.3.2.26"/>
    </reaction>
</comment>
<dbReference type="GO" id="GO:0006511">
    <property type="term" value="P:ubiquitin-dependent protein catabolic process"/>
    <property type="evidence" value="ECO:0000318"/>
    <property type="project" value="GO_Central"/>
</dbReference>
<keyword evidence="4" id="KW-0808">Transferase</keyword>
<dbReference type="PaxDb" id="4081-Solyc11g012340.1.1"/>
<evidence type="ECO:0000256" key="3">
    <source>
        <dbReference type="ARBA" id="ARBA00012485"/>
    </source>
</evidence>
<dbReference type="Gramene" id="Solyc11g012330.2.1">
    <property type="protein sequence ID" value="Solyc11g012330.2.1"/>
    <property type="gene ID" value="Solyc11g012330.2"/>
</dbReference>
<dbReference type="AlphaFoldDB" id="A0A3Q7IS78"/>
<dbReference type="EnsemblPlants" id="Solyc11g012330.2.1">
    <property type="protein sequence ID" value="Solyc11g012330.2.1"/>
    <property type="gene ID" value="Solyc11g012330.2"/>
</dbReference>
<dbReference type="InterPro" id="IPR000569">
    <property type="entry name" value="HECT_dom"/>
</dbReference>
<dbReference type="Gene3D" id="3.30.2160.10">
    <property type="entry name" value="Hect, E3 ligase catalytic domain"/>
    <property type="match status" value="1"/>
</dbReference>
<protein>
    <recommendedName>
        <fullName evidence="3">HECT-type E3 ubiquitin transferase</fullName>
        <ecNumber evidence="3">2.3.2.26</ecNumber>
    </recommendedName>
</protein>
<reference evidence="8" key="1">
    <citation type="journal article" date="2012" name="Nature">
        <title>The tomato genome sequence provides insights into fleshy fruit evolution.</title>
        <authorList>
            <consortium name="Tomato Genome Consortium"/>
        </authorList>
    </citation>
    <scope>NUCLEOTIDE SEQUENCE [LARGE SCALE GENOMIC DNA]</scope>
    <source>
        <strain evidence="8">cv. Heinz 1706</strain>
    </source>
</reference>
<evidence type="ECO:0000256" key="4">
    <source>
        <dbReference type="ARBA" id="ARBA00022679"/>
    </source>
</evidence>
<evidence type="ECO:0000259" key="7">
    <source>
        <dbReference type="PROSITE" id="PS50237"/>
    </source>
</evidence>
<dbReference type="PANTHER" id="PTHR11254:SF424">
    <property type="entry name" value="E3 UBIQUITIN-PROTEIN LIGASE UPL5"/>
    <property type="match status" value="1"/>
</dbReference>
<dbReference type="KEGG" id="sly:101250074"/>
<reference evidence="8" key="2">
    <citation type="submission" date="2019-01" db="UniProtKB">
        <authorList>
            <consortium name="EnsemblPlants"/>
        </authorList>
    </citation>
    <scope>IDENTIFICATION</scope>
    <source>
        <strain evidence="8">cv. Heinz 1706</strain>
    </source>
</reference>
<dbReference type="GeneID" id="101250074"/>
<evidence type="ECO:0000256" key="1">
    <source>
        <dbReference type="ARBA" id="ARBA00000885"/>
    </source>
</evidence>
<dbReference type="GO" id="GO:0061630">
    <property type="term" value="F:ubiquitin protein ligase activity"/>
    <property type="evidence" value="ECO:0000318"/>
    <property type="project" value="GO_Central"/>
</dbReference>
<dbReference type="InterPro" id="IPR050409">
    <property type="entry name" value="E3_ubiq-protein_ligase"/>
</dbReference>
<dbReference type="RefSeq" id="XP_069147653.1">
    <property type="nucleotide sequence ID" value="XM_069291552.1"/>
</dbReference>
<keyword evidence="5 6" id="KW-0833">Ubl conjugation pathway</keyword>
<evidence type="ECO:0000256" key="6">
    <source>
        <dbReference type="PROSITE-ProRule" id="PRU00104"/>
    </source>
</evidence>
<dbReference type="SUPFAM" id="SSF56204">
    <property type="entry name" value="Hect, E3 ligase catalytic domain"/>
    <property type="match status" value="1"/>
</dbReference>
<evidence type="ECO:0000313" key="8">
    <source>
        <dbReference type="EnsemblPlants" id="Solyc11g012330.2.1"/>
    </source>
</evidence>
<evidence type="ECO:0000256" key="5">
    <source>
        <dbReference type="ARBA" id="ARBA00022786"/>
    </source>
</evidence>
<evidence type="ECO:0000313" key="9">
    <source>
        <dbReference type="Proteomes" id="UP000004994"/>
    </source>
</evidence>
<dbReference type="Gene3D" id="3.30.2410.10">
    <property type="entry name" value="Hect, E3 ligase catalytic domain"/>
    <property type="match status" value="1"/>
</dbReference>
<dbReference type="InParanoid" id="A0A3Q7IS78"/>
<comment type="pathway">
    <text evidence="2">Protein modification; protein ubiquitination.</text>
</comment>
<keyword evidence="9" id="KW-1185">Reference proteome</keyword>
<dbReference type="PROSITE" id="PS50237">
    <property type="entry name" value="HECT"/>
    <property type="match status" value="1"/>
</dbReference>
<dbReference type="SMART" id="SM00119">
    <property type="entry name" value="HECTc"/>
    <property type="match status" value="1"/>
</dbReference>
<dbReference type="OMA" id="QISSTIC"/>
<dbReference type="PANTHER" id="PTHR11254">
    <property type="entry name" value="HECT DOMAIN UBIQUITIN-PROTEIN LIGASE"/>
    <property type="match status" value="1"/>
</dbReference>
<dbReference type="GO" id="GO:0005737">
    <property type="term" value="C:cytoplasm"/>
    <property type="evidence" value="ECO:0000318"/>
    <property type="project" value="GO_Central"/>
</dbReference>
<proteinExistence type="predicted"/>
<dbReference type="Proteomes" id="UP000004994">
    <property type="component" value="Chromosome 11"/>
</dbReference>
<dbReference type="Pfam" id="PF00632">
    <property type="entry name" value="HECT"/>
    <property type="match status" value="1"/>
</dbReference>
<sequence length="712" mass="82693">MSLHSININNTDTNKRKRDVNIAKDQLNDLSSQIVELCKNKDNSVEPRSVSDHIQSMVMNFLSSLPNDFDQAVEHLELIISSSVPKDLVMLYLNQNYRMIAYTSIREFISSFKNDPLKPIYAFIALKFCKILRENVKTDDGLYRICRSSLGAMIEFTGIARCKYEQKKLVSLNSVFPFLMEISAELSLDLESTMGTSGFEGLSFTLVRDFSAFLLPVWNVLWSMDNVTYEEKFFEKIDLPLYEMFYDLLAKVTLSLRLLDSKKVKKDIVVPWWSLYLDILNDLQSISKLYIYMEDDFWQNMKQVKGSLCYLITNFAEKSEHYEWIFEHKEVTNFYIRRQLAMMMLPEVEDNVEDKYNMLIDRSKLIVDSFDYITKLKYLPGSFFVQFKEEQAIGPGVLREWFLLACQEIFNPNNALFVACPDDNRSFFPNQASGVNPLHLEYFQFSGRMIALALAYDVQIGVAFDRAFFLQLAGYDVSLEEIRDTDPLLYRSCKDILHMDADTVDGDMLGLTFVCEFESLGLRREIELCPNGKDIVVDSKNREAYVDLLIQHRFVTSIEDQVAYFSKGFSDVITKSEFFFRCLSLEDFNLILGGRIDISVEDWRAHTDYNGYDEESDVQISWFWKIVETMSVEQKKMLLFFWTSMKSLPFDGFGGLDSKLSIHKTLEPDDHLPSSHTCFYQLCLPVYQSMTDMKDRLMIITQRDIASSFGTL</sequence>
<organism evidence="8">
    <name type="scientific">Solanum lycopersicum</name>
    <name type="common">Tomato</name>
    <name type="synonym">Lycopersicon esculentum</name>
    <dbReference type="NCBI Taxonomy" id="4081"/>
    <lineage>
        <taxon>Eukaryota</taxon>
        <taxon>Viridiplantae</taxon>
        <taxon>Streptophyta</taxon>
        <taxon>Embryophyta</taxon>
        <taxon>Tracheophyta</taxon>
        <taxon>Spermatophyta</taxon>
        <taxon>Magnoliopsida</taxon>
        <taxon>eudicotyledons</taxon>
        <taxon>Gunneridae</taxon>
        <taxon>Pentapetalae</taxon>
        <taxon>asterids</taxon>
        <taxon>lamiids</taxon>
        <taxon>Solanales</taxon>
        <taxon>Solanaceae</taxon>
        <taxon>Solanoideae</taxon>
        <taxon>Solaneae</taxon>
        <taxon>Solanum</taxon>
        <taxon>Solanum subgen. Lycopersicon</taxon>
    </lineage>
</organism>
<dbReference type="EC" id="2.3.2.26" evidence="3"/>
<gene>
    <name evidence="8" type="primary">LOC101250074</name>
</gene>
<feature type="domain" description="HECT" evidence="7">
    <location>
        <begin position="384"/>
        <end position="712"/>
    </location>
</feature>
<dbReference type="Gene3D" id="3.90.1750.10">
    <property type="entry name" value="Hect, E3 ligase catalytic domains"/>
    <property type="match status" value="1"/>
</dbReference>
<dbReference type="STRING" id="4081.A0A3Q7IS78"/>
<feature type="active site" description="Glycyl thioester intermediate" evidence="6">
    <location>
        <position position="678"/>
    </location>
</feature>
<dbReference type="CDD" id="cd00078">
    <property type="entry name" value="HECTc"/>
    <property type="match status" value="1"/>
</dbReference>
<accession>A0A3Q7IS78</accession>
<dbReference type="InterPro" id="IPR035983">
    <property type="entry name" value="Hect_E3_ubiquitin_ligase"/>
</dbReference>
<name>A0A3Q7IS78_SOLLC</name>